<evidence type="ECO:0000313" key="1">
    <source>
        <dbReference type="EMBL" id="GIZ48191.1"/>
    </source>
</evidence>
<proteinExistence type="predicted"/>
<dbReference type="OrthoDB" id="10362197at2759"/>
<organism evidence="1 2">
    <name type="scientific">Cercospora kikuchii</name>
    <dbReference type="NCBI Taxonomy" id="84275"/>
    <lineage>
        <taxon>Eukaryota</taxon>
        <taxon>Fungi</taxon>
        <taxon>Dikarya</taxon>
        <taxon>Ascomycota</taxon>
        <taxon>Pezizomycotina</taxon>
        <taxon>Dothideomycetes</taxon>
        <taxon>Dothideomycetidae</taxon>
        <taxon>Mycosphaerellales</taxon>
        <taxon>Mycosphaerellaceae</taxon>
        <taxon>Cercospora</taxon>
    </lineage>
</organism>
<dbReference type="GeneID" id="68296837"/>
<sequence>MDKSFESVEIVFSSKKQLRKSIKKAYSQGSLDIDTYTFINTKIIPSFDTHGWNSTQTEHLRNLSPHRLVELKTINREKGTWTRTMIVNKIPPKDVISGSTSIGEPNRLFVGEPTFAAAPQADPSPVLMRDVELVEQAHALQAPVNIEAESALSSDYEDSVIGDLKTLEDISNDHVFLACIACARMIYIRCAKPSKFPAQFRTKNMVLPTTCSKCKNLVSAIPPRFAETSNDLKLFETMGIHVSLMAKSDVMRIALAVVGEDAYLANDAGLVVYMHINDIMKCIPTGSEIRSVDKEAFVEGRKSHVLQSHLLTGFL</sequence>
<reference evidence="1 2" key="1">
    <citation type="submission" date="2021-01" db="EMBL/GenBank/DDBJ databases">
        <title>Cercospora kikuchii MAFF 305040 whole genome shotgun sequence.</title>
        <authorList>
            <person name="Kashiwa T."/>
            <person name="Suzuki T."/>
        </authorList>
    </citation>
    <scope>NUCLEOTIDE SEQUENCE [LARGE SCALE GENOMIC DNA]</scope>
    <source>
        <strain evidence="1 2">MAFF 305040</strain>
    </source>
</reference>
<dbReference type="RefSeq" id="XP_044662678.1">
    <property type="nucleotide sequence ID" value="XM_044806743.1"/>
</dbReference>
<comment type="caution">
    <text evidence="1">The sequence shown here is derived from an EMBL/GenBank/DDBJ whole genome shotgun (WGS) entry which is preliminary data.</text>
</comment>
<dbReference type="Proteomes" id="UP000825890">
    <property type="component" value="Unassembled WGS sequence"/>
</dbReference>
<gene>
    <name evidence="1" type="ORF">CKM354_001126200</name>
</gene>
<evidence type="ECO:0000313" key="2">
    <source>
        <dbReference type="Proteomes" id="UP000825890"/>
    </source>
</evidence>
<name>A0A9P3CSU1_9PEZI</name>
<dbReference type="AlphaFoldDB" id="A0A9P3CSU1"/>
<protein>
    <submittedName>
        <fullName evidence="1">Uncharacterized protein</fullName>
    </submittedName>
</protein>
<keyword evidence="2" id="KW-1185">Reference proteome</keyword>
<dbReference type="EMBL" id="BOLY01000008">
    <property type="protein sequence ID" value="GIZ48191.1"/>
    <property type="molecule type" value="Genomic_DNA"/>
</dbReference>
<accession>A0A9P3CSU1</accession>